<gene>
    <name evidence="1" type="ORF">CEXT_292451</name>
</gene>
<sequence>MVVPNWPPNMSALYFMMIECFSHPSSPFKSLVKQRDCEEVSPTAWRAFFCSLHQTQHQVRRVRDISLEWLSGRQWNGVIIFDSFSDAPNHFVEINFRFFCLFYSISSALCF</sequence>
<dbReference type="AlphaFoldDB" id="A0AAV4W9B2"/>
<keyword evidence="2" id="KW-1185">Reference proteome</keyword>
<comment type="caution">
    <text evidence="1">The sequence shown here is derived from an EMBL/GenBank/DDBJ whole genome shotgun (WGS) entry which is preliminary data.</text>
</comment>
<name>A0AAV4W9B2_CAEEX</name>
<protein>
    <submittedName>
        <fullName evidence="1">Uncharacterized protein</fullName>
    </submittedName>
</protein>
<organism evidence="1 2">
    <name type="scientific">Caerostris extrusa</name>
    <name type="common">Bark spider</name>
    <name type="synonym">Caerostris bankana</name>
    <dbReference type="NCBI Taxonomy" id="172846"/>
    <lineage>
        <taxon>Eukaryota</taxon>
        <taxon>Metazoa</taxon>
        <taxon>Ecdysozoa</taxon>
        <taxon>Arthropoda</taxon>
        <taxon>Chelicerata</taxon>
        <taxon>Arachnida</taxon>
        <taxon>Araneae</taxon>
        <taxon>Araneomorphae</taxon>
        <taxon>Entelegynae</taxon>
        <taxon>Araneoidea</taxon>
        <taxon>Araneidae</taxon>
        <taxon>Caerostris</taxon>
    </lineage>
</organism>
<proteinExistence type="predicted"/>
<dbReference type="Proteomes" id="UP001054945">
    <property type="component" value="Unassembled WGS sequence"/>
</dbReference>
<evidence type="ECO:0000313" key="1">
    <source>
        <dbReference type="EMBL" id="GIY78650.1"/>
    </source>
</evidence>
<dbReference type="EMBL" id="BPLR01015779">
    <property type="protein sequence ID" value="GIY78650.1"/>
    <property type="molecule type" value="Genomic_DNA"/>
</dbReference>
<evidence type="ECO:0000313" key="2">
    <source>
        <dbReference type="Proteomes" id="UP001054945"/>
    </source>
</evidence>
<accession>A0AAV4W9B2</accession>
<reference evidence="1 2" key="1">
    <citation type="submission" date="2021-06" db="EMBL/GenBank/DDBJ databases">
        <title>Caerostris extrusa draft genome.</title>
        <authorList>
            <person name="Kono N."/>
            <person name="Arakawa K."/>
        </authorList>
    </citation>
    <scope>NUCLEOTIDE SEQUENCE [LARGE SCALE GENOMIC DNA]</scope>
</reference>